<feature type="transmembrane region" description="Helical" evidence="2">
    <location>
        <begin position="213"/>
        <end position="235"/>
    </location>
</feature>
<evidence type="ECO:0000313" key="4">
    <source>
        <dbReference type="EMBL" id="MVX61503.1"/>
    </source>
</evidence>
<dbReference type="InterPro" id="IPR010982">
    <property type="entry name" value="Lambda_DNA-bd_dom_sf"/>
</dbReference>
<evidence type="ECO:0000256" key="2">
    <source>
        <dbReference type="SAM" id="Phobius"/>
    </source>
</evidence>
<feature type="transmembrane region" description="Helical" evidence="2">
    <location>
        <begin position="140"/>
        <end position="159"/>
    </location>
</feature>
<feature type="transmembrane region" description="Helical" evidence="2">
    <location>
        <begin position="107"/>
        <end position="128"/>
    </location>
</feature>
<comment type="caution">
    <text evidence="4">The sequence shown here is derived from an EMBL/GenBank/DDBJ whole genome shotgun (WGS) entry which is preliminary data.</text>
</comment>
<name>A0A6N8JNH7_9ACTN</name>
<feature type="transmembrane region" description="Helical" evidence="2">
    <location>
        <begin position="187"/>
        <end position="207"/>
    </location>
</feature>
<gene>
    <name evidence="4" type="ORF">GKZ27_08555</name>
</gene>
<dbReference type="InterPro" id="IPR001387">
    <property type="entry name" value="Cro/C1-type_HTH"/>
</dbReference>
<dbReference type="GO" id="GO:0003677">
    <property type="term" value="F:DNA binding"/>
    <property type="evidence" value="ECO:0007669"/>
    <property type="project" value="UniProtKB-KW"/>
</dbReference>
<dbReference type="Proteomes" id="UP000463388">
    <property type="component" value="Unassembled WGS sequence"/>
</dbReference>
<sequence>MSFRDNLQHLRATHAMTQEQLAMMVGVSRQSVTKWEAERAYPEMDKLLKLCQIFDCTLDDLVTGDLTRAVPSAAAQARADAMRQRAGGPPQDVCGYDEHMRAFANRIAAGVGALLVGVSLLILVGTLAECFAPNLEALGLIPLFAGIGIWLALILPAIFRHSEFQRNHPYIQDFYTADDRRETQRTFSISLVAGLLLLFVGVVAASFSDGHGAFAEGIASAAMVALLAAGAWLIVRASILLSRVNVANYNEAREQAMAESDTWKYLRESDAAQLRGLYTDEQICELLGIPNASDAEIARARARLERRHRKSQLTSGLCGIIMIIATIVGMALLLVPQWHTAYFWMAWFVGGLLCGVVGIAVSTFIKDDPAA</sequence>
<dbReference type="AlphaFoldDB" id="A0A6N8JNH7"/>
<keyword evidence="5" id="KW-1185">Reference proteome</keyword>
<feature type="domain" description="HTH cro/C1-type" evidence="3">
    <location>
        <begin position="7"/>
        <end position="61"/>
    </location>
</feature>
<reference evidence="4 5" key="1">
    <citation type="submission" date="2019-12" db="EMBL/GenBank/DDBJ databases">
        <title>Microbes associate with the intestines of laboratory mice.</title>
        <authorList>
            <person name="Navarre W."/>
            <person name="Wong E."/>
        </authorList>
    </citation>
    <scope>NUCLEOTIDE SEQUENCE [LARGE SCALE GENOMIC DNA]</scope>
    <source>
        <strain evidence="4 5">NM66_B29</strain>
    </source>
</reference>
<dbReference type="OrthoDB" id="9801008at2"/>
<dbReference type="Gene3D" id="1.10.260.40">
    <property type="entry name" value="lambda repressor-like DNA-binding domains"/>
    <property type="match status" value="1"/>
</dbReference>
<dbReference type="CDD" id="cd00093">
    <property type="entry name" value="HTH_XRE"/>
    <property type="match status" value="1"/>
</dbReference>
<feature type="transmembrane region" description="Helical" evidence="2">
    <location>
        <begin position="341"/>
        <end position="365"/>
    </location>
</feature>
<organism evidence="4 5">
    <name type="scientific">Adlercreutzia mucosicola</name>
    <dbReference type="NCBI Taxonomy" id="580026"/>
    <lineage>
        <taxon>Bacteria</taxon>
        <taxon>Bacillati</taxon>
        <taxon>Actinomycetota</taxon>
        <taxon>Coriobacteriia</taxon>
        <taxon>Eggerthellales</taxon>
        <taxon>Eggerthellaceae</taxon>
        <taxon>Adlercreutzia</taxon>
    </lineage>
</organism>
<dbReference type="SUPFAM" id="SSF47413">
    <property type="entry name" value="lambda repressor-like DNA-binding domains"/>
    <property type="match status" value="1"/>
</dbReference>
<keyword evidence="2" id="KW-0812">Transmembrane</keyword>
<evidence type="ECO:0000256" key="1">
    <source>
        <dbReference type="ARBA" id="ARBA00023125"/>
    </source>
</evidence>
<dbReference type="SMART" id="SM00530">
    <property type="entry name" value="HTH_XRE"/>
    <property type="match status" value="1"/>
</dbReference>
<dbReference type="PROSITE" id="PS50943">
    <property type="entry name" value="HTH_CROC1"/>
    <property type="match status" value="1"/>
</dbReference>
<dbReference type="PANTHER" id="PTHR46558:SF4">
    <property type="entry name" value="DNA-BIDING PHAGE PROTEIN"/>
    <property type="match status" value="1"/>
</dbReference>
<dbReference type="PANTHER" id="PTHR46558">
    <property type="entry name" value="TRACRIPTIONAL REGULATORY PROTEIN-RELATED-RELATED"/>
    <property type="match status" value="1"/>
</dbReference>
<keyword evidence="2" id="KW-1133">Transmembrane helix</keyword>
<feature type="transmembrane region" description="Helical" evidence="2">
    <location>
        <begin position="313"/>
        <end position="335"/>
    </location>
</feature>
<keyword evidence="1" id="KW-0238">DNA-binding</keyword>
<evidence type="ECO:0000259" key="3">
    <source>
        <dbReference type="PROSITE" id="PS50943"/>
    </source>
</evidence>
<evidence type="ECO:0000313" key="5">
    <source>
        <dbReference type="Proteomes" id="UP000463388"/>
    </source>
</evidence>
<dbReference type="Pfam" id="PF13443">
    <property type="entry name" value="HTH_26"/>
    <property type="match status" value="1"/>
</dbReference>
<keyword evidence="2" id="KW-0472">Membrane</keyword>
<dbReference type="RefSeq" id="WP_160346722.1">
    <property type="nucleotide sequence ID" value="NZ_WSRR01000022.1"/>
</dbReference>
<protein>
    <submittedName>
        <fullName evidence="4">Helix-turn-helix domain-containing protein</fullName>
    </submittedName>
</protein>
<proteinExistence type="predicted"/>
<dbReference type="EMBL" id="WSRR01000022">
    <property type="protein sequence ID" value="MVX61503.1"/>
    <property type="molecule type" value="Genomic_DNA"/>
</dbReference>
<accession>A0A6N8JNH7</accession>